<name>A0A4R6UAT7_9BACI</name>
<evidence type="ECO:0000256" key="1">
    <source>
        <dbReference type="ARBA" id="ARBA00023235"/>
    </source>
</evidence>
<dbReference type="Gene3D" id="3.20.20.150">
    <property type="entry name" value="Divalent-metal-dependent TIM barrel enzymes"/>
    <property type="match status" value="1"/>
</dbReference>
<comment type="caution">
    <text evidence="3">The sequence shown here is derived from an EMBL/GenBank/DDBJ whole genome shotgun (WGS) entry which is preliminary data.</text>
</comment>
<dbReference type="EMBL" id="SNYJ01000001">
    <property type="protein sequence ID" value="TDQ43012.1"/>
    <property type="molecule type" value="Genomic_DNA"/>
</dbReference>
<protein>
    <submittedName>
        <fullName evidence="3">Sugar phosphate isomerase/epimerase</fullName>
    </submittedName>
</protein>
<sequence length="262" mass="28950">MIQLGWCAPVSDAEVLREAGFDYIECGISSLQVEDTDKCRQQIEAHKNAVLPASAFNLFFPGDIHVVGNDVPTLRVKEYVKRAAAALEEIGASIAVLGSGRSRNVPEDFEHVRADEQFLSLLRNIDEAFQTTNVTLAIEPLNKKESNLINSVGEAVEFAKQVNSPKIRVLADFYHMDEDDEPLSEIVTHADWLAHIHVADTGRLHPGSGHYPYQEFVKNLHAINYDGMVSVECQTKNFASDAKESAQFLKDVLLQGANKTSG</sequence>
<gene>
    <name evidence="3" type="ORF">EV213_101444</name>
</gene>
<proteinExistence type="predicted"/>
<dbReference type="InterPro" id="IPR036237">
    <property type="entry name" value="Xyl_isomerase-like_sf"/>
</dbReference>
<dbReference type="SUPFAM" id="SSF51658">
    <property type="entry name" value="Xylose isomerase-like"/>
    <property type="match status" value="1"/>
</dbReference>
<accession>A0A4R6UAT7</accession>
<reference evidence="3 4" key="1">
    <citation type="submission" date="2019-03" db="EMBL/GenBank/DDBJ databases">
        <title>Genomic Encyclopedia of Type Strains, Phase IV (KMG-IV): sequencing the most valuable type-strain genomes for metagenomic binning, comparative biology and taxonomic classification.</title>
        <authorList>
            <person name="Goeker M."/>
        </authorList>
    </citation>
    <scope>NUCLEOTIDE SEQUENCE [LARGE SCALE GENOMIC DNA]</scope>
    <source>
        <strain evidence="3 4">DSM 28697</strain>
    </source>
</reference>
<dbReference type="PANTHER" id="PTHR43489">
    <property type="entry name" value="ISOMERASE"/>
    <property type="match status" value="1"/>
</dbReference>
<organism evidence="3 4">
    <name type="scientific">Aureibacillus halotolerans</name>
    <dbReference type="NCBI Taxonomy" id="1508390"/>
    <lineage>
        <taxon>Bacteria</taxon>
        <taxon>Bacillati</taxon>
        <taxon>Bacillota</taxon>
        <taxon>Bacilli</taxon>
        <taxon>Bacillales</taxon>
        <taxon>Bacillaceae</taxon>
        <taxon>Aureibacillus</taxon>
    </lineage>
</organism>
<dbReference type="GO" id="GO:0016853">
    <property type="term" value="F:isomerase activity"/>
    <property type="evidence" value="ECO:0007669"/>
    <property type="project" value="UniProtKB-KW"/>
</dbReference>
<dbReference type="RefSeq" id="WP_133578824.1">
    <property type="nucleotide sequence ID" value="NZ_SNYJ01000001.1"/>
</dbReference>
<dbReference type="OrthoDB" id="9814946at2"/>
<evidence type="ECO:0000313" key="3">
    <source>
        <dbReference type="EMBL" id="TDQ43012.1"/>
    </source>
</evidence>
<dbReference type="Proteomes" id="UP000295632">
    <property type="component" value="Unassembled WGS sequence"/>
</dbReference>
<evidence type="ECO:0000259" key="2">
    <source>
        <dbReference type="Pfam" id="PF01261"/>
    </source>
</evidence>
<feature type="domain" description="Xylose isomerase-like TIM barrel" evidence="2">
    <location>
        <begin position="15"/>
        <end position="251"/>
    </location>
</feature>
<dbReference type="InterPro" id="IPR013022">
    <property type="entry name" value="Xyl_isomerase-like_TIM-brl"/>
</dbReference>
<evidence type="ECO:0000313" key="4">
    <source>
        <dbReference type="Proteomes" id="UP000295632"/>
    </source>
</evidence>
<dbReference type="Pfam" id="PF01261">
    <property type="entry name" value="AP_endonuc_2"/>
    <property type="match status" value="1"/>
</dbReference>
<dbReference type="PANTHER" id="PTHR43489:SF7">
    <property type="entry name" value="3-DEHYDRO-D-GULOSIDE 4-EPIMERASE-RELATED"/>
    <property type="match status" value="1"/>
</dbReference>
<keyword evidence="1 3" id="KW-0413">Isomerase</keyword>
<dbReference type="InterPro" id="IPR050417">
    <property type="entry name" value="Sugar_Epim/Isomerase"/>
</dbReference>
<dbReference type="AlphaFoldDB" id="A0A4R6UAT7"/>
<keyword evidence="4" id="KW-1185">Reference proteome</keyword>